<feature type="site" description="Could play a key role in the communication between the regulatory and the substrate sites" evidence="9">
    <location>
        <position position="108"/>
    </location>
</feature>
<dbReference type="SUPFAM" id="SSF53448">
    <property type="entry name" value="Nucleotide-diphospho-sugar transferases"/>
    <property type="match status" value="1"/>
</dbReference>
<evidence type="ECO:0000256" key="8">
    <source>
        <dbReference type="ARBA" id="ARBA00023277"/>
    </source>
</evidence>
<feature type="region of interest" description="Disordered" evidence="10">
    <location>
        <begin position="444"/>
        <end position="467"/>
    </location>
</feature>
<feature type="domain" description="Glucose-1-phosphate adenylyltransferase/Bifunctional protein GlmU-like C-terminal hexapeptide" evidence="12">
    <location>
        <begin position="309"/>
        <end position="412"/>
    </location>
</feature>
<dbReference type="Pfam" id="PF24894">
    <property type="entry name" value="Hexapep_GlmU"/>
    <property type="match status" value="1"/>
</dbReference>
<feature type="binding site" evidence="9">
    <location>
        <position position="207"/>
    </location>
    <ligand>
        <name>alpha-D-glucose 1-phosphate</name>
        <dbReference type="ChEBI" id="CHEBI:58601"/>
    </ligand>
</feature>
<evidence type="ECO:0000259" key="12">
    <source>
        <dbReference type="Pfam" id="PF24894"/>
    </source>
</evidence>
<evidence type="ECO:0000256" key="7">
    <source>
        <dbReference type="ARBA" id="ARBA00023056"/>
    </source>
</evidence>
<evidence type="ECO:0000256" key="9">
    <source>
        <dbReference type="HAMAP-Rule" id="MF_00624"/>
    </source>
</evidence>
<dbReference type="NCBIfam" id="TIGR02091">
    <property type="entry name" value="glgC"/>
    <property type="match status" value="1"/>
</dbReference>
<feature type="binding site" evidence="9">
    <location>
        <begin position="189"/>
        <end position="190"/>
    </location>
    <ligand>
        <name>alpha-D-glucose 1-phosphate</name>
        <dbReference type="ChEBI" id="CHEBI:58601"/>
    </ligand>
</feature>
<dbReference type="Pfam" id="PF00483">
    <property type="entry name" value="NTP_transferase"/>
    <property type="match status" value="1"/>
</dbReference>
<dbReference type="InterPro" id="IPR011831">
    <property type="entry name" value="ADP-Glc_PPase"/>
</dbReference>
<evidence type="ECO:0000256" key="4">
    <source>
        <dbReference type="ARBA" id="ARBA00022695"/>
    </source>
</evidence>
<feature type="compositionally biased region" description="Low complexity" evidence="10">
    <location>
        <begin position="455"/>
        <end position="467"/>
    </location>
</feature>
<sequence length="467" mass="51039">MPDRNPDLDYALRKTTAVILAGGKGARLHDLGAMQAKPAVPFGGSHRLIDFPLSNCINSGIRRIGVATQYRAQSLLRHLNKGWSFLHRDLDEFIEPWPAEQAGDGNGWYKGTADAVFQSLRHLGGDTPEHILVLAGDHVYKQDYRRMLAEHIQNDADATISCVGVPTGKAQDFGIVAIDATNSVKTFIEKPKAPATIPGSPDTCLASMGIYLFKADFLAELLYEDHHNSASSHDFGHDLLPRLVGRSKLYAHQFTNSCRAGVSAALPYWRDVGTLDAYWRACLDLTDVHPPLDLYDTSWPIRTAPEQRPAARIILSPNSQFGQIRNVVLAPGAIIEDTNLDHSIVSADVHIAPHCCIKKSVLLPGSTVGEGTILHKTVVSEGCTIPENMAVGLDAEEDKRWFTRTADGVTLVTPHGLQQRMIGRKLSAPRRPANTAMVHRKMDREIAPRPGNANLPAPLSLSQPSLP</sequence>
<feature type="binding site" evidence="9">
    <location>
        <position position="174"/>
    </location>
    <ligand>
        <name>alpha-D-glucose 1-phosphate</name>
        <dbReference type="ChEBI" id="CHEBI:58601"/>
    </ligand>
</feature>
<dbReference type="InterPro" id="IPR005835">
    <property type="entry name" value="NTP_transferase_dom"/>
</dbReference>
<dbReference type="Proteomes" id="UP001595776">
    <property type="component" value="Unassembled WGS sequence"/>
</dbReference>
<keyword evidence="7 9" id="KW-0320">Glycogen biosynthesis</keyword>
<protein>
    <recommendedName>
        <fullName evidence="9">Glucose-1-phosphate adenylyltransferase</fullName>
        <ecNumber evidence="9">2.7.7.27</ecNumber>
    </recommendedName>
    <alternativeName>
        <fullName evidence="9">ADP-glucose pyrophosphorylase</fullName>
        <shortName evidence="9">ADPGlc PPase</shortName>
    </alternativeName>
    <alternativeName>
        <fullName evidence="9">ADP-glucose synthase</fullName>
    </alternativeName>
</protein>
<dbReference type="GO" id="GO:0008878">
    <property type="term" value="F:glucose-1-phosphate adenylyltransferase activity"/>
    <property type="evidence" value="ECO:0007669"/>
    <property type="project" value="UniProtKB-EC"/>
</dbReference>
<dbReference type="Gene3D" id="2.160.10.10">
    <property type="entry name" value="Hexapeptide repeat proteins"/>
    <property type="match status" value="1"/>
</dbReference>
<dbReference type="InterPro" id="IPR011004">
    <property type="entry name" value="Trimer_LpxA-like_sf"/>
</dbReference>
<dbReference type="PANTHER" id="PTHR43523:SF2">
    <property type="entry name" value="GLUCOSE-1-PHOSPHATE ADENYLYLTRANSFERASE"/>
    <property type="match status" value="1"/>
</dbReference>
<keyword evidence="14" id="KW-1185">Reference proteome</keyword>
<feature type="binding site" evidence="9">
    <location>
        <position position="109"/>
    </location>
    <ligand>
        <name>alpha-D-glucose 1-phosphate</name>
        <dbReference type="ChEBI" id="CHEBI:58601"/>
    </ligand>
</feature>
<dbReference type="RefSeq" id="WP_082719879.1">
    <property type="nucleotide sequence ID" value="NZ_JBHSCR010000001.1"/>
</dbReference>
<accession>A0ABV8U8N6</accession>
<dbReference type="SUPFAM" id="SSF51161">
    <property type="entry name" value="Trimeric LpxA-like enzymes"/>
    <property type="match status" value="1"/>
</dbReference>
<feature type="domain" description="Nucleotidyl transferase" evidence="11">
    <location>
        <begin position="17"/>
        <end position="286"/>
    </location>
</feature>
<dbReference type="InterPro" id="IPR056818">
    <property type="entry name" value="GlmU/GlgC-like_hexapep"/>
</dbReference>
<gene>
    <name evidence="9 13" type="primary">glgC</name>
    <name evidence="13" type="ORF">ACFO5Q_03175</name>
</gene>
<feature type="site" description="Could play a key role in the communication between the regulatory and the substrate sites" evidence="9">
    <location>
        <position position="69"/>
    </location>
</feature>
<comment type="subunit">
    <text evidence="9">Homotetramer.</text>
</comment>
<evidence type="ECO:0000313" key="13">
    <source>
        <dbReference type="EMBL" id="MFC4346843.1"/>
    </source>
</evidence>
<dbReference type="InterPro" id="IPR005836">
    <property type="entry name" value="ADP_Glu_pyroP_CS"/>
</dbReference>
<evidence type="ECO:0000256" key="2">
    <source>
        <dbReference type="ARBA" id="ARBA00022600"/>
    </source>
</evidence>
<evidence type="ECO:0000256" key="6">
    <source>
        <dbReference type="ARBA" id="ARBA00022840"/>
    </source>
</evidence>
<dbReference type="CDD" id="cd04651">
    <property type="entry name" value="LbH_G1P_AT_C"/>
    <property type="match status" value="1"/>
</dbReference>
<evidence type="ECO:0000313" key="14">
    <source>
        <dbReference type="Proteomes" id="UP001595776"/>
    </source>
</evidence>
<dbReference type="EMBL" id="JBHSCR010000001">
    <property type="protein sequence ID" value="MFC4346843.1"/>
    <property type="molecule type" value="Genomic_DNA"/>
</dbReference>
<comment type="pathway">
    <text evidence="9">Glycan biosynthesis; glycogen biosynthesis.</text>
</comment>
<keyword evidence="3 9" id="KW-0808">Transferase</keyword>
<keyword evidence="8 9" id="KW-0119">Carbohydrate metabolism</keyword>
<organism evidence="13 14">
    <name type="scientific">Kordiimonas lipolytica</name>
    <dbReference type="NCBI Taxonomy" id="1662421"/>
    <lineage>
        <taxon>Bacteria</taxon>
        <taxon>Pseudomonadati</taxon>
        <taxon>Pseudomonadota</taxon>
        <taxon>Alphaproteobacteria</taxon>
        <taxon>Kordiimonadales</taxon>
        <taxon>Kordiimonadaceae</taxon>
        <taxon>Kordiimonas</taxon>
    </lineage>
</organism>
<keyword evidence="6 9" id="KW-0067">ATP-binding</keyword>
<keyword evidence="5 9" id="KW-0547">Nucleotide-binding</keyword>
<evidence type="ECO:0000256" key="3">
    <source>
        <dbReference type="ARBA" id="ARBA00022679"/>
    </source>
</evidence>
<dbReference type="EC" id="2.7.7.27" evidence="9"/>
<dbReference type="CDD" id="cd02508">
    <property type="entry name" value="ADP_Glucose_PP"/>
    <property type="match status" value="1"/>
</dbReference>
<keyword evidence="2 9" id="KW-0321">Glycogen metabolism</keyword>
<dbReference type="PROSITE" id="PS00809">
    <property type="entry name" value="ADP_GLC_PYROPHOSPH_2"/>
    <property type="match status" value="1"/>
</dbReference>
<comment type="function">
    <text evidence="9">Involved in the biosynthesis of ADP-glucose, a building block required for the elongation reactions to produce glycogen. Catalyzes the reaction between ATP and alpha-D-glucose 1-phosphate (G1P) to produce pyrophosphate and ADP-Glc.</text>
</comment>
<evidence type="ECO:0000259" key="11">
    <source>
        <dbReference type="Pfam" id="PF00483"/>
    </source>
</evidence>
<dbReference type="InterPro" id="IPR029044">
    <property type="entry name" value="Nucleotide-diphossugar_trans"/>
</dbReference>
<keyword evidence="4 9" id="KW-0548">Nucleotidyltransferase</keyword>
<dbReference type="PANTHER" id="PTHR43523">
    <property type="entry name" value="GLUCOSE-1-PHOSPHATE ADENYLYLTRANSFERASE-RELATED"/>
    <property type="match status" value="1"/>
</dbReference>
<reference evidence="14" key="1">
    <citation type="journal article" date="2019" name="Int. J. Syst. Evol. Microbiol.">
        <title>The Global Catalogue of Microorganisms (GCM) 10K type strain sequencing project: providing services to taxonomists for standard genome sequencing and annotation.</title>
        <authorList>
            <consortium name="The Broad Institute Genomics Platform"/>
            <consortium name="The Broad Institute Genome Sequencing Center for Infectious Disease"/>
            <person name="Wu L."/>
            <person name="Ma J."/>
        </authorList>
    </citation>
    <scope>NUCLEOTIDE SEQUENCE [LARGE SCALE GENOMIC DNA]</scope>
    <source>
        <strain evidence="14">CGMCC 1.15304</strain>
    </source>
</reference>
<proteinExistence type="inferred from homology"/>
<evidence type="ECO:0000256" key="10">
    <source>
        <dbReference type="SAM" id="MobiDB-lite"/>
    </source>
</evidence>
<comment type="caution">
    <text evidence="13">The sequence shown here is derived from an EMBL/GenBank/DDBJ whole genome shotgun (WGS) entry which is preliminary data.</text>
</comment>
<dbReference type="Gene3D" id="3.90.550.10">
    <property type="entry name" value="Spore Coat Polysaccharide Biosynthesis Protein SpsA, Chain A"/>
    <property type="match status" value="1"/>
</dbReference>
<name>A0ABV8U8N6_9PROT</name>
<dbReference type="NCBIfam" id="NF001947">
    <property type="entry name" value="PRK00725.1"/>
    <property type="match status" value="1"/>
</dbReference>
<evidence type="ECO:0000256" key="5">
    <source>
        <dbReference type="ARBA" id="ARBA00022741"/>
    </source>
</evidence>
<comment type="similarity">
    <text evidence="1 9">Belongs to the bacterial/plant glucose-1-phosphate adenylyltransferase family.</text>
</comment>
<comment type="catalytic activity">
    <reaction evidence="9">
        <text>alpha-D-glucose 1-phosphate + ATP + H(+) = ADP-alpha-D-glucose + diphosphate</text>
        <dbReference type="Rhea" id="RHEA:12120"/>
        <dbReference type="ChEBI" id="CHEBI:15378"/>
        <dbReference type="ChEBI" id="CHEBI:30616"/>
        <dbReference type="ChEBI" id="CHEBI:33019"/>
        <dbReference type="ChEBI" id="CHEBI:57498"/>
        <dbReference type="ChEBI" id="CHEBI:58601"/>
        <dbReference type="EC" id="2.7.7.27"/>
    </reaction>
</comment>
<evidence type="ECO:0000256" key="1">
    <source>
        <dbReference type="ARBA" id="ARBA00010443"/>
    </source>
</evidence>
<dbReference type="HAMAP" id="MF_00624">
    <property type="entry name" value="GlgC"/>
    <property type="match status" value="1"/>
</dbReference>
<dbReference type="InterPro" id="IPR023049">
    <property type="entry name" value="GlgC_bac"/>
</dbReference>